<evidence type="ECO:0000313" key="3">
    <source>
        <dbReference type="WBParaSite" id="jg21317"/>
    </source>
</evidence>
<reference evidence="3" key="1">
    <citation type="submission" date="2022-11" db="UniProtKB">
        <authorList>
            <consortium name="WormBaseParasite"/>
        </authorList>
    </citation>
    <scope>IDENTIFICATION</scope>
</reference>
<keyword evidence="2" id="KW-1185">Reference proteome</keyword>
<evidence type="ECO:0000256" key="1">
    <source>
        <dbReference type="SAM" id="MobiDB-lite"/>
    </source>
</evidence>
<feature type="region of interest" description="Disordered" evidence="1">
    <location>
        <begin position="1"/>
        <end position="168"/>
    </location>
</feature>
<accession>A0A915DNI6</accession>
<protein>
    <submittedName>
        <fullName evidence="3">Uncharacterized protein</fullName>
    </submittedName>
</protein>
<feature type="compositionally biased region" description="Basic residues" evidence="1">
    <location>
        <begin position="15"/>
        <end position="24"/>
    </location>
</feature>
<proteinExistence type="predicted"/>
<organism evidence="2 3">
    <name type="scientific">Ditylenchus dipsaci</name>
    <dbReference type="NCBI Taxonomy" id="166011"/>
    <lineage>
        <taxon>Eukaryota</taxon>
        <taxon>Metazoa</taxon>
        <taxon>Ecdysozoa</taxon>
        <taxon>Nematoda</taxon>
        <taxon>Chromadorea</taxon>
        <taxon>Rhabditida</taxon>
        <taxon>Tylenchina</taxon>
        <taxon>Tylenchomorpha</taxon>
        <taxon>Sphaerularioidea</taxon>
        <taxon>Anguinidae</taxon>
        <taxon>Anguininae</taxon>
        <taxon>Ditylenchus</taxon>
    </lineage>
</organism>
<name>A0A915DNI6_9BILA</name>
<feature type="compositionally biased region" description="Basic and acidic residues" evidence="1">
    <location>
        <begin position="95"/>
        <end position="133"/>
    </location>
</feature>
<dbReference type="Proteomes" id="UP000887574">
    <property type="component" value="Unplaced"/>
</dbReference>
<dbReference type="WBParaSite" id="jg21317">
    <property type="protein sequence ID" value="jg21317"/>
    <property type="gene ID" value="jg21317"/>
</dbReference>
<evidence type="ECO:0000313" key="2">
    <source>
        <dbReference type="Proteomes" id="UP000887574"/>
    </source>
</evidence>
<dbReference type="AlphaFoldDB" id="A0A915DNI6"/>
<sequence>MNNLGFAGLEIQAKTKPKEKKIKKATSSSKEPGKVKKKKQVKPEEVEVATPITSSMSRSDSVRRESDIFPLESRQDEEEQDDITRNEEAQEDEELLHGYHDPDLHPADNGKEDGEQQKDEQEHRSATPEERRSPTPVDNQVEDVDWSPAPGEDENHLLIWKMSKSRGD</sequence>